<gene>
    <name evidence="2" type="ORF">QQS21_012261</name>
</gene>
<name>A0AAJ0CE96_9HYPO</name>
<organism evidence="2 3">
    <name type="scientific">Conoideocrella luteorostrata</name>
    <dbReference type="NCBI Taxonomy" id="1105319"/>
    <lineage>
        <taxon>Eukaryota</taxon>
        <taxon>Fungi</taxon>
        <taxon>Dikarya</taxon>
        <taxon>Ascomycota</taxon>
        <taxon>Pezizomycotina</taxon>
        <taxon>Sordariomycetes</taxon>
        <taxon>Hypocreomycetidae</taxon>
        <taxon>Hypocreales</taxon>
        <taxon>Clavicipitaceae</taxon>
        <taxon>Conoideocrella</taxon>
    </lineage>
</organism>
<dbReference type="Proteomes" id="UP001251528">
    <property type="component" value="Unassembled WGS sequence"/>
</dbReference>
<evidence type="ECO:0000313" key="2">
    <source>
        <dbReference type="EMBL" id="KAK2590062.1"/>
    </source>
</evidence>
<proteinExistence type="predicted"/>
<comment type="caution">
    <text evidence="2">The sequence shown here is derived from an EMBL/GenBank/DDBJ whole genome shotgun (WGS) entry which is preliminary data.</text>
</comment>
<protein>
    <recommendedName>
        <fullName evidence="4">Secreted protein</fullName>
    </recommendedName>
</protein>
<evidence type="ECO:0000313" key="3">
    <source>
        <dbReference type="Proteomes" id="UP001251528"/>
    </source>
</evidence>
<keyword evidence="3" id="KW-1185">Reference proteome</keyword>
<evidence type="ECO:0008006" key="4">
    <source>
        <dbReference type="Google" id="ProtNLM"/>
    </source>
</evidence>
<sequence>MKLSSFVAYALATSTVSLAASPSSCDGTDKKRNGADFVLTAQPDNAHVAALSKFFTSAKRRVSVAHVFDDGNHKMTTDAAGKRAWEKTKDFNDQDTKKWVPQGITSTADALEAGTYEGKDGWVVTWHRDDDKSVRVTFVEKASNKYRHALLVYPFADDDFREVPVHAGGVMWYGDTLWVVDTKNGIRVFDMSNIWEVEDGEKVGKMSAGHYSAAGYKYVIPQIRWYKQTSDFNFQFSFIALDRTTSPDRLLVGEYQKKDTLPIRMAQWELDYTTRKLKTGTDGKTAKAVWAYCTGIVRTQGAVQANGKIYISRSNGDKAGDIFGWIPGKIAHNNEGFVPPSPEDLSFDKRGSRIYGLTEQAGGRYILTLDSSKVKFS</sequence>
<keyword evidence="1" id="KW-0732">Signal</keyword>
<dbReference type="AlphaFoldDB" id="A0AAJ0CE96"/>
<feature type="chain" id="PRO_5042479196" description="Secreted protein" evidence="1">
    <location>
        <begin position="20"/>
        <end position="377"/>
    </location>
</feature>
<accession>A0AAJ0CE96</accession>
<evidence type="ECO:0000256" key="1">
    <source>
        <dbReference type="SAM" id="SignalP"/>
    </source>
</evidence>
<reference evidence="2" key="1">
    <citation type="submission" date="2023-06" db="EMBL/GenBank/DDBJ databases">
        <title>Conoideocrella luteorostrata (Hypocreales: Clavicipitaceae), a potential biocontrol fungus for elongate hemlock scale in United States Christmas tree production areas.</title>
        <authorList>
            <person name="Barrett H."/>
            <person name="Lovett B."/>
            <person name="Macias A.M."/>
            <person name="Stajich J.E."/>
            <person name="Kasson M.T."/>
        </authorList>
    </citation>
    <scope>NUCLEOTIDE SEQUENCE</scope>
    <source>
        <strain evidence="2">ARSEF 14590</strain>
    </source>
</reference>
<feature type="signal peptide" evidence="1">
    <location>
        <begin position="1"/>
        <end position="19"/>
    </location>
</feature>
<dbReference type="EMBL" id="JASWJB010000495">
    <property type="protein sequence ID" value="KAK2590062.1"/>
    <property type="molecule type" value="Genomic_DNA"/>
</dbReference>